<comment type="similarity">
    <text evidence="2">Belongs to the cathelicidin family.</text>
</comment>
<dbReference type="PANTHER" id="PTHR10206">
    <property type="entry name" value="CATHELICIDIN"/>
    <property type="match status" value="1"/>
</dbReference>
<dbReference type="OMA" id="CSMELSE"/>
<dbReference type="InterPro" id="IPR046350">
    <property type="entry name" value="Cystatin_sf"/>
</dbReference>
<keyword evidence="7" id="KW-1185">Reference proteome</keyword>
<dbReference type="AlphaFoldDB" id="A0A8J0R5K6"/>
<dbReference type="AGR" id="Xenbase:XB-GENE-29085183"/>
<dbReference type="Xenbase" id="XB-GENE-29085183">
    <property type="gene designation" value="LOC101731222"/>
</dbReference>
<dbReference type="GeneID" id="101731222"/>
<evidence type="ECO:0000313" key="9">
    <source>
        <dbReference type="Xenbase" id="XB-GENE-29085183"/>
    </source>
</evidence>
<name>A0A8J0R5K6_XENTR</name>
<dbReference type="OrthoDB" id="9930485at2759"/>
<sequence>MGINCRDTPICTETGLPCRSEHLVMGAAWITLLLASLAMARNSGASQLDENRIVPLYSVLRRAIDLYNTEQANEWAFKLLYTIPSSSRVIQFIIKETNCLRSERNRVNECPIKDGGLERHCSMELSEDQDIVTVPTCGPGNEKLSSFEMSGHGSGSGSGSERDGTERKPVIAVRRRPCRRPGACSVIGLGKQIHLV</sequence>
<dbReference type="Proteomes" id="UP000008143">
    <property type="component" value="Chromosome 6"/>
</dbReference>
<dbReference type="Pfam" id="PF00666">
    <property type="entry name" value="Cathelicidins"/>
    <property type="match status" value="1"/>
</dbReference>
<dbReference type="PANTHER" id="PTHR10206:SF4">
    <property type="entry name" value="NEUTROPHILIC GRANULE PROTEIN"/>
    <property type="match status" value="1"/>
</dbReference>
<evidence type="ECO:0000256" key="6">
    <source>
        <dbReference type="SAM" id="MobiDB-lite"/>
    </source>
</evidence>
<feature type="region of interest" description="Disordered" evidence="6">
    <location>
        <begin position="143"/>
        <end position="169"/>
    </location>
</feature>
<evidence type="ECO:0000313" key="7">
    <source>
        <dbReference type="Proteomes" id="UP000008143"/>
    </source>
</evidence>
<dbReference type="RefSeq" id="XP_004915568.1">
    <property type="nucleotide sequence ID" value="XM_004915511.4"/>
</dbReference>
<dbReference type="KEGG" id="xtr:101731222"/>
<evidence type="ECO:0000256" key="5">
    <source>
        <dbReference type="ARBA" id="ARBA00023157"/>
    </source>
</evidence>
<dbReference type="SUPFAM" id="SSF54403">
    <property type="entry name" value="Cystatin/monellin"/>
    <property type="match status" value="1"/>
</dbReference>
<evidence type="ECO:0000256" key="3">
    <source>
        <dbReference type="ARBA" id="ARBA00022525"/>
    </source>
</evidence>
<evidence type="ECO:0000313" key="8">
    <source>
        <dbReference type="RefSeq" id="XP_004915568.1"/>
    </source>
</evidence>
<keyword evidence="4" id="KW-0732">Signal</keyword>
<comment type="subcellular location">
    <subcellularLocation>
        <location evidence="1">Secreted</location>
    </subcellularLocation>
</comment>
<evidence type="ECO:0000256" key="4">
    <source>
        <dbReference type="ARBA" id="ARBA00022729"/>
    </source>
</evidence>
<keyword evidence="3" id="KW-0964">Secreted</keyword>
<dbReference type="GO" id="GO:0006952">
    <property type="term" value="P:defense response"/>
    <property type="evidence" value="ECO:0007669"/>
    <property type="project" value="InterPro"/>
</dbReference>
<dbReference type="GO" id="GO:0005576">
    <property type="term" value="C:extracellular region"/>
    <property type="evidence" value="ECO:0007669"/>
    <property type="project" value="UniProtKB-SubCell"/>
</dbReference>
<gene>
    <name evidence="8 9" type="primary">LOC101731222</name>
</gene>
<evidence type="ECO:0000256" key="1">
    <source>
        <dbReference type="ARBA" id="ARBA00004613"/>
    </source>
</evidence>
<evidence type="ECO:0000256" key="2">
    <source>
        <dbReference type="ARBA" id="ARBA00005320"/>
    </source>
</evidence>
<feature type="compositionally biased region" description="Basic and acidic residues" evidence="6">
    <location>
        <begin position="160"/>
        <end position="169"/>
    </location>
</feature>
<dbReference type="Gene3D" id="3.10.450.10">
    <property type="match status" value="1"/>
</dbReference>
<reference evidence="8" key="1">
    <citation type="submission" date="2025-08" db="UniProtKB">
        <authorList>
            <consortium name="RefSeq"/>
        </authorList>
    </citation>
    <scope>IDENTIFICATION</scope>
    <source>
        <strain evidence="8">Nigerian</strain>
        <tissue evidence="8">Liver and blood</tissue>
    </source>
</reference>
<accession>A0A8J0R5K6</accession>
<proteinExistence type="inferred from homology"/>
<dbReference type="InterPro" id="IPR001894">
    <property type="entry name" value="Cathelicidin-like"/>
</dbReference>
<protein>
    <submittedName>
        <fullName evidence="8">Uncharacterized protein LOC101731222</fullName>
    </submittedName>
</protein>
<organism evidence="7 8">
    <name type="scientific">Xenopus tropicalis</name>
    <name type="common">Western clawed frog</name>
    <name type="synonym">Silurana tropicalis</name>
    <dbReference type="NCBI Taxonomy" id="8364"/>
    <lineage>
        <taxon>Eukaryota</taxon>
        <taxon>Metazoa</taxon>
        <taxon>Chordata</taxon>
        <taxon>Craniata</taxon>
        <taxon>Vertebrata</taxon>
        <taxon>Euteleostomi</taxon>
        <taxon>Amphibia</taxon>
        <taxon>Batrachia</taxon>
        <taxon>Anura</taxon>
        <taxon>Pipoidea</taxon>
        <taxon>Pipidae</taxon>
        <taxon>Xenopodinae</taxon>
        <taxon>Xenopus</taxon>
        <taxon>Silurana</taxon>
    </lineage>
</organism>
<keyword evidence="5" id="KW-1015">Disulfide bond</keyword>